<reference evidence="1" key="1">
    <citation type="submission" date="2013-08" db="EMBL/GenBank/DDBJ databases">
        <authorList>
            <person name="Mendez C."/>
            <person name="Richter M."/>
            <person name="Ferrer M."/>
            <person name="Sanchez J."/>
        </authorList>
    </citation>
    <scope>NUCLEOTIDE SEQUENCE</scope>
</reference>
<name>T1AUE8_9ZZZZ</name>
<comment type="caution">
    <text evidence="1">The sequence shown here is derived from an EMBL/GenBank/DDBJ whole genome shotgun (WGS) entry which is preliminary data.</text>
</comment>
<accession>T1AUE8</accession>
<protein>
    <submittedName>
        <fullName evidence="1">Integrase, catalytic region</fullName>
    </submittedName>
</protein>
<proteinExistence type="predicted"/>
<dbReference type="AlphaFoldDB" id="T1AUE8"/>
<organism evidence="1">
    <name type="scientific">mine drainage metagenome</name>
    <dbReference type="NCBI Taxonomy" id="410659"/>
    <lineage>
        <taxon>unclassified sequences</taxon>
        <taxon>metagenomes</taxon>
        <taxon>ecological metagenomes</taxon>
    </lineage>
</organism>
<reference evidence="1" key="2">
    <citation type="journal article" date="2014" name="ISME J.">
        <title>Microbial stratification in low pH oxic and suboxic macroscopic growths along an acid mine drainage.</title>
        <authorList>
            <person name="Mendez-Garcia C."/>
            <person name="Mesa V."/>
            <person name="Sprenger R.R."/>
            <person name="Richter M."/>
            <person name="Diez M.S."/>
            <person name="Solano J."/>
            <person name="Bargiela R."/>
            <person name="Golyshina O.V."/>
            <person name="Manteca A."/>
            <person name="Ramos J.L."/>
            <person name="Gallego J.R."/>
            <person name="Llorente I."/>
            <person name="Martins Dos Santos V.A."/>
            <person name="Jensen O.N."/>
            <person name="Pelaez A.I."/>
            <person name="Sanchez J."/>
            <person name="Ferrer M."/>
        </authorList>
    </citation>
    <scope>NUCLEOTIDE SEQUENCE</scope>
</reference>
<gene>
    <name evidence="1" type="ORF">B2A_02102</name>
</gene>
<dbReference type="EMBL" id="AUZZ01001477">
    <property type="protein sequence ID" value="EQD64246.1"/>
    <property type="molecule type" value="Genomic_DNA"/>
</dbReference>
<sequence length="100" mass="11314">MPFVSSSLNPYLNYHRPCLFATEVPDPRKPGRIKRKYFPKDAMTPLEKLTGLPDASSFLRPGITIETLTRTACQLTDLQAAEQLYKARAALFKTTLRRTA</sequence>
<evidence type="ECO:0000313" key="1">
    <source>
        <dbReference type="EMBL" id="EQD64246.1"/>
    </source>
</evidence>